<organism evidence="2 3">
    <name type="scientific">Bradyrhizobium erythrophlei</name>
    <dbReference type="NCBI Taxonomy" id="1437360"/>
    <lineage>
        <taxon>Bacteria</taxon>
        <taxon>Pseudomonadati</taxon>
        <taxon>Pseudomonadota</taxon>
        <taxon>Alphaproteobacteria</taxon>
        <taxon>Hyphomicrobiales</taxon>
        <taxon>Nitrobacteraceae</taxon>
        <taxon>Bradyrhizobium</taxon>
    </lineage>
</organism>
<sequence length="160" mass="16128">MADVLTLGGIAFDDFSTPSGMGAGGSQAMVVHKLPGGARVIDTLGPDEAPINWSGTFFGNNALATALALDALRAAGNVVALTFAGQYRSVIIDKFSYTIRRLPVWVEYSVSCTVYQNPALGNLTPSTSSVDSLVSSDLGTASGAASGSGTSSSSGGTIST</sequence>
<evidence type="ECO:0000256" key="1">
    <source>
        <dbReference type="SAM" id="MobiDB-lite"/>
    </source>
</evidence>
<dbReference type="EMBL" id="LT670817">
    <property type="protein sequence ID" value="SHG91988.1"/>
    <property type="molecule type" value="Genomic_DNA"/>
</dbReference>
<dbReference type="OrthoDB" id="8258232at2"/>
<evidence type="ECO:0008006" key="4">
    <source>
        <dbReference type="Google" id="ProtNLM"/>
    </source>
</evidence>
<evidence type="ECO:0000313" key="3">
    <source>
        <dbReference type="Proteomes" id="UP000189796"/>
    </source>
</evidence>
<dbReference type="RefSeq" id="WP_079602029.1">
    <property type="nucleotide sequence ID" value="NZ_LT670817.1"/>
</dbReference>
<evidence type="ECO:0000313" key="2">
    <source>
        <dbReference type="EMBL" id="SHG91988.1"/>
    </source>
</evidence>
<proteinExistence type="predicted"/>
<dbReference type="AlphaFoldDB" id="A0A1M5NR86"/>
<dbReference type="Proteomes" id="UP000189796">
    <property type="component" value="Chromosome I"/>
</dbReference>
<protein>
    <recommendedName>
        <fullName evidence="4">Phage tail tube protein</fullName>
    </recommendedName>
</protein>
<feature type="region of interest" description="Disordered" evidence="1">
    <location>
        <begin position="139"/>
        <end position="160"/>
    </location>
</feature>
<gene>
    <name evidence="2" type="ORF">SAMN05443248_3086</name>
</gene>
<accession>A0A1M5NR86</accession>
<reference evidence="2 3" key="1">
    <citation type="submission" date="2016-11" db="EMBL/GenBank/DDBJ databases">
        <authorList>
            <person name="Jaros S."/>
            <person name="Januszkiewicz K."/>
            <person name="Wedrychowicz H."/>
        </authorList>
    </citation>
    <scope>NUCLEOTIDE SEQUENCE [LARGE SCALE GENOMIC DNA]</scope>
    <source>
        <strain evidence="2 3">GAS138</strain>
    </source>
</reference>
<name>A0A1M5NR86_9BRAD</name>